<evidence type="ECO:0000313" key="1">
    <source>
        <dbReference type="EMBL" id="CAD1838410.1"/>
    </source>
</evidence>
<dbReference type="EMBL" id="LR862133">
    <property type="protein sequence ID" value="CAD1838410.1"/>
    <property type="molecule type" value="Genomic_DNA"/>
</dbReference>
<gene>
    <name evidence="1" type="ORF">CB5_LOCUS21621</name>
</gene>
<protein>
    <submittedName>
        <fullName evidence="1">Uncharacterized protein</fullName>
    </submittedName>
</protein>
<reference evidence="1" key="1">
    <citation type="submission" date="2020-07" db="EMBL/GenBank/DDBJ databases">
        <authorList>
            <person name="Lin J."/>
        </authorList>
    </citation>
    <scope>NUCLEOTIDE SEQUENCE</scope>
</reference>
<accession>A0A6V7Q5V8</accession>
<sequence>MELPNTPFARVAAPFSPLLPPDIRCLIENEAKFAATVAAINFYTFYHDLRTLRRAVLFLRKSLNDLQITNSAYSFCHVSGMMEEPNVETLNDSSVADSVYLFRHVKQKDWKNLVRKFAYIFDSGSDLSDDDISRQQVVNFYTFCHELQTLNDSLVADSVYSFRHVNQITDQLMKICR</sequence>
<name>A0A6V7Q5V8_ANACO</name>
<dbReference type="AlphaFoldDB" id="A0A6V7Q5V8"/>
<proteinExistence type="predicted"/>
<organism evidence="1">
    <name type="scientific">Ananas comosus var. bracteatus</name>
    <name type="common">red pineapple</name>
    <dbReference type="NCBI Taxonomy" id="296719"/>
    <lineage>
        <taxon>Eukaryota</taxon>
        <taxon>Viridiplantae</taxon>
        <taxon>Streptophyta</taxon>
        <taxon>Embryophyta</taxon>
        <taxon>Tracheophyta</taxon>
        <taxon>Spermatophyta</taxon>
        <taxon>Magnoliopsida</taxon>
        <taxon>Liliopsida</taxon>
        <taxon>Poales</taxon>
        <taxon>Bromeliaceae</taxon>
        <taxon>Bromelioideae</taxon>
        <taxon>Ananas</taxon>
    </lineage>
</organism>